<dbReference type="Gramene" id="TuG1812G0700003729.01.T01">
    <property type="protein sequence ID" value="TuG1812G0700003729.01.T01.cds355126"/>
    <property type="gene ID" value="TuG1812G0700003729.01"/>
</dbReference>
<proteinExistence type="predicted"/>
<organism evidence="1 2">
    <name type="scientific">Triticum urartu</name>
    <name type="common">Red wild einkorn</name>
    <name type="synonym">Crithodium urartu</name>
    <dbReference type="NCBI Taxonomy" id="4572"/>
    <lineage>
        <taxon>Eukaryota</taxon>
        <taxon>Viridiplantae</taxon>
        <taxon>Streptophyta</taxon>
        <taxon>Embryophyta</taxon>
        <taxon>Tracheophyta</taxon>
        <taxon>Spermatophyta</taxon>
        <taxon>Magnoliopsida</taxon>
        <taxon>Liliopsida</taxon>
        <taxon>Poales</taxon>
        <taxon>Poaceae</taxon>
        <taxon>BOP clade</taxon>
        <taxon>Pooideae</taxon>
        <taxon>Triticodae</taxon>
        <taxon>Triticeae</taxon>
        <taxon>Triticinae</taxon>
        <taxon>Triticum</taxon>
    </lineage>
</organism>
<accession>A0A8R7R6W2</accession>
<reference evidence="2" key="1">
    <citation type="journal article" date="2013" name="Nature">
        <title>Draft genome of the wheat A-genome progenitor Triticum urartu.</title>
        <authorList>
            <person name="Ling H.Q."/>
            <person name="Zhao S."/>
            <person name="Liu D."/>
            <person name="Wang J."/>
            <person name="Sun H."/>
            <person name="Zhang C."/>
            <person name="Fan H."/>
            <person name="Li D."/>
            <person name="Dong L."/>
            <person name="Tao Y."/>
            <person name="Gao C."/>
            <person name="Wu H."/>
            <person name="Li Y."/>
            <person name="Cui Y."/>
            <person name="Guo X."/>
            <person name="Zheng S."/>
            <person name="Wang B."/>
            <person name="Yu K."/>
            <person name="Liang Q."/>
            <person name="Yang W."/>
            <person name="Lou X."/>
            <person name="Chen J."/>
            <person name="Feng M."/>
            <person name="Jian J."/>
            <person name="Zhang X."/>
            <person name="Luo G."/>
            <person name="Jiang Y."/>
            <person name="Liu J."/>
            <person name="Wang Z."/>
            <person name="Sha Y."/>
            <person name="Zhang B."/>
            <person name="Wu H."/>
            <person name="Tang D."/>
            <person name="Shen Q."/>
            <person name="Xue P."/>
            <person name="Zou S."/>
            <person name="Wang X."/>
            <person name="Liu X."/>
            <person name="Wang F."/>
            <person name="Yang Y."/>
            <person name="An X."/>
            <person name="Dong Z."/>
            <person name="Zhang K."/>
            <person name="Zhang X."/>
            <person name="Luo M.C."/>
            <person name="Dvorak J."/>
            <person name="Tong Y."/>
            <person name="Wang J."/>
            <person name="Yang H."/>
            <person name="Li Z."/>
            <person name="Wang D."/>
            <person name="Zhang A."/>
            <person name="Wang J."/>
        </authorList>
    </citation>
    <scope>NUCLEOTIDE SEQUENCE</scope>
    <source>
        <strain evidence="2">cv. G1812</strain>
    </source>
</reference>
<reference evidence="1" key="2">
    <citation type="submission" date="2018-03" db="EMBL/GenBank/DDBJ databases">
        <title>The Triticum urartu genome reveals the dynamic nature of wheat genome evolution.</title>
        <authorList>
            <person name="Ling H."/>
            <person name="Ma B."/>
            <person name="Shi X."/>
            <person name="Liu H."/>
            <person name="Dong L."/>
            <person name="Sun H."/>
            <person name="Cao Y."/>
            <person name="Gao Q."/>
            <person name="Zheng S."/>
            <person name="Li Y."/>
            <person name="Yu Y."/>
            <person name="Du H."/>
            <person name="Qi M."/>
            <person name="Li Y."/>
            <person name="Yu H."/>
            <person name="Cui Y."/>
            <person name="Wang N."/>
            <person name="Chen C."/>
            <person name="Wu H."/>
            <person name="Zhao Y."/>
            <person name="Zhang J."/>
            <person name="Li Y."/>
            <person name="Zhou W."/>
            <person name="Zhang B."/>
            <person name="Hu W."/>
            <person name="Eijk M."/>
            <person name="Tang J."/>
            <person name="Witsenboer H."/>
            <person name="Zhao S."/>
            <person name="Li Z."/>
            <person name="Zhang A."/>
            <person name="Wang D."/>
            <person name="Liang C."/>
        </authorList>
    </citation>
    <scope>NUCLEOTIDE SEQUENCE [LARGE SCALE GENOMIC DNA]</scope>
    <source>
        <strain evidence="1">cv. G1812</strain>
    </source>
</reference>
<evidence type="ECO:0000313" key="2">
    <source>
        <dbReference type="Proteomes" id="UP000015106"/>
    </source>
</evidence>
<protein>
    <submittedName>
        <fullName evidence="1">Uncharacterized protein</fullName>
    </submittedName>
</protein>
<reference evidence="1" key="3">
    <citation type="submission" date="2022-06" db="UniProtKB">
        <authorList>
            <consortium name="EnsemblPlants"/>
        </authorList>
    </citation>
    <scope>IDENTIFICATION</scope>
</reference>
<dbReference type="EnsemblPlants" id="TuG1812G0700003729.01.T01">
    <property type="protein sequence ID" value="TuG1812G0700003729.01.T01.cds355126"/>
    <property type="gene ID" value="TuG1812G0700003729.01"/>
</dbReference>
<name>A0A8R7R6W2_TRIUA</name>
<evidence type="ECO:0000313" key="1">
    <source>
        <dbReference type="EnsemblPlants" id="TuG1812G0700003729.01.T01.cds355126"/>
    </source>
</evidence>
<dbReference type="AlphaFoldDB" id="A0A8R7R6W2"/>
<sequence length="30" mass="3473">MATWDTHQIVATCHTQLCYCKTTPTYTPTR</sequence>
<keyword evidence="2" id="KW-1185">Reference proteome</keyword>
<dbReference type="Proteomes" id="UP000015106">
    <property type="component" value="Chromosome 7"/>
</dbReference>